<comment type="caution">
    <text evidence="3">The sequence shown here is derived from an EMBL/GenBank/DDBJ whole genome shotgun (WGS) entry which is preliminary data.</text>
</comment>
<organism evidence="3 4">
    <name type="scientific">Parathielavia hyrcaniae</name>
    <dbReference type="NCBI Taxonomy" id="113614"/>
    <lineage>
        <taxon>Eukaryota</taxon>
        <taxon>Fungi</taxon>
        <taxon>Dikarya</taxon>
        <taxon>Ascomycota</taxon>
        <taxon>Pezizomycotina</taxon>
        <taxon>Sordariomycetes</taxon>
        <taxon>Sordariomycetidae</taxon>
        <taxon>Sordariales</taxon>
        <taxon>Chaetomiaceae</taxon>
        <taxon>Parathielavia</taxon>
    </lineage>
</organism>
<gene>
    <name evidence="3" type="ORF">N658DRAFT_499349</name>
</gene>
<feature type="chain" id="PRO_5042835173" description="Infection structure specific protein" evidence="2">
    <location>
        <begin position="26"/>
        <end position="268"/>
    </location>
</feature>
<accession>A0AAN6PZY0</accession>
<evidence type="ECO:0000256" key="2">
    <source>
        <dbReference type="SAM" id="SignalP"/>
    </source>
</evidence>
<dbReference type="AlphaFoldDB" id="A0AAN6PZY0"/>
<reference evidence="3" key="2">
    <citation type="submission" date="2023-05" db="EMBL/GenBank/DDBJ databases">
        <authorList>
            <consortium name="Lawrence Berkeley National Laboratory"/>
            <person name="Steindorff A."/>
            <person name="Hensen N."/>
            <person name="Bonometti L."/>
            <person name="Westerberg I."/>
            <person name="Brannstrom I.O."/>
            <person name="Guillou S."/>
            <person name="Cros-Aarteil S."/>
            <person name="Calhoun S."/>
            <person name="Haridas S."/>
            <person name="Kuo A."/>
            <person name="Mondo S."/>
            <person name="Pangilinan J."/>
            <person name="Riley R."/>
            <person name="Labutti K."/>
            <person name="Andreopoulos B."/>
            <person name="Lipzen A."/>
            <person name="Chen C."/>
            <person name="Yanf M."/>
            <person name="Daum C."/>
            <person name="Ng V."/>
            <person name="Clum A."/>
            <person name="Ohm R."/>
            <person name="Martin F."/>
            <person name="Silar P."/>
            <person name="Natvig D."/>
            <person name="Lalanne C."/>
            <person name="Gautier V."/>
            <person name="Ament-Velasquez S.L."/>
            <person name="Kruys A."/>
            <person name="Hutchinson M.I."/>
            <person name="Powell A.J."/>
            <person name="Barry K."/>
            <person name="Miller A.N."/>
            <person name="Grigoriev I.V."/>
            <person name="Debuchy R."/>
            <person name="Gladieux P."/>
            <person name="Thoren M.H."/>
            <person name="Johannesson H."/>
        </authorList>
    </citation>
    <scope>NUCLEOTIDE SEQUENCE</scope>
    <source>
        <strain evidence="3">CBS 757.83</strain>
    </source>
</reference>
<protein>
    <recommendedName>
        <fullName evidence="5">Infection structure specific protein</fullName>
    </recommendedName>
</protein>
<evidence type="ECO:0008006" key="5">
    <source>
        <dbReference type="Google" id="ProtNLM"/>
    </source>
</evidence>
<evidence type="ECO:0000313" key="3">
    <source>
        <dbReference type="EMBL" id="KAK4098497.1"/>
    </source>
</evidence>
<feature type="signal peptide" evidence="2">
    <location>
        <begin position="1"/>
        <end position="25"/>
    </location>
</feature>
<feature type="region of interest" description="Disordered" evidence="1">
    <location>
        <begin position="186"/>
        <end position="241"/>
    </location>
</feature>
<keyword evidence="4" id="KW-1185">Reference proteome</keyword>
<name>A0AAN6PZY0_9PEZI</name>
<proteinExistence type="predicted"/>
<keyword evidence="2" id="KW-0732">Signal</keyword>
<dbReference type="EMBL" id="MU863658">
    <property type="protein sequence ID" value="KAK4098497.1"/>
    <property type="molecule type" value="Genomic_DNA"/>
</dbReference>
<feature type="compositionally biased region" description="Low complexity" evidence="1">
    <location>
        <begin position="186"/>
        <end position="205"/>
    </location>
</feature>
<feature type="compositionally biased region" description="Low complexity" evidence="1">
    <location>
        <begin position="213"/>
        <end position="241"/>
    </location>
</feature>
<dbReference type="Proteomes" id="UP001305647">
    <property type="component" value="Unassembled WGS sequence"/>
</dbReference>
<evidence type="ECO:0000313" key="4">
    <source>
        <dbReference type="Proteomes" id="UP001305647"/>
    </source>
</evidence>
<reference evidence="3" key="1">
    <citation type="journal article" date="2023" name="Mol. Phylogenet. Evol.">
        <title>Genome-scale phylogeny and comparative genomics of the fungal order Sordariales.</title>
        <authorList>
            <person name="Hensen N."/>
            <person name="Bonometti L."/>
            <person name="Westerberg I."/>
            <person name="Brannstrom I.O."/>
            <person name="Guillou S."/>
            <person name="Cros-Aarteil S."/>
            <person name="Calhoun S."/>
            <person name="Haridas S."/>
            <person name="Kuo A."/>
            <person name="Mondo S."/>
            <person name="Pangilinan J."/>
            <person name="Riley R."/>
            <person name="LaButti K."/>
            <person name="Andreopoulos B."/>
            <person name="Lipzen A."/>
            <person name="Chen C."/>
            <person name="Yan M."/>
            <person name="Daum C."/>
            <person name="Ng V."/>
            <person name="Clum A."/>
            <person name="Steindorff A."/>
            <person name="Ohm R.A."/>
            <person name="Martin F."/>
            <person name="Silar P."/>
            <person name="Natvig D.O."/>
            <person name="Lalanne C."/>
            <person name="Gautier V."/>
            <person name="Ament-Velasquez S.L."/>
            <person name="Kruys A."/>
            <person name="Hutchinson M.I."/>
            <person name="Powell A.J."/>
            <person name="Barry K."/>
            <person name="Miller A.N."/>
            <person name="Grigoriev I.V."/>
            <person name="Debuchy R."/>
            <person name="Gladieux P."/>
            <person name="Hiltunen Thoren M."/>
            <person name="Johannesson H."/>
        </authorList>
    </citation>
    <scope>NUCLEOTIDE SEQUENCE</scope>
    <source>
        <strain evidence="3">CBS 757.83</strain>
    </source>
</reference>
<evidence type="ECO:0000256" key="1">
    <source>
        <dbReference type="SAM" id="MobiDB-lite"/>
    </source>
</evidence>
<sequence>MHTTALIAALAGATLTLANPAPALAQPMITPAAAAAGMGPILAPRQQFAPTGDLGKLSSCVSDYRSLTQDVPTPTPRALSSVLVDIAESIVITATSSRGIDDSLTSLCAASESITPPASLSSAYESYTSAYNSWASSVEDEARSVASECGGQVSVLVEFALITDAQSCTSAVQDLVDWYEEMVSSATASGEETESSSTSAATETATETDTETETMTTTVASQTTGENTDAATTTTSTSTGGAAAARETGLVGAAAAVVLGVAGLVAAL</sequence>